<dbReference type="Proteomes" id="UP001154111">
    <property type="component" value="Chromosome"/>
</dbReference>
<keyword evidence="3" id="KW-1185">Reference proteome</keyword>
<dbReference type="PIRSF" id="PIRSF008502">
    <property type="entry name" value="UCP008502"/>
    <property type="match status" value="1"/>
</dbReference>
<protein>
    <submittedName>
        <fullName evidence="2">DUF1697 domain-containing protein</fullName>
    </submittedName>
</protein>
<gene>
    <name evidence="2" type="ORF">ERYAMS2_01685</name>
    <name evidence="1" type="ORF">ERYAMS_01390</name>
</gene>
<dbReference type="Pfam" id="PF08002">
    <property type="entry name" value="DUF1697"/>
    <property type="match status" value="1"/>
</dbReference>
<dbReference type="PANTHER" id="PTHR36439">
    <property type="entry name" value="BLL4334 PROTEIN"/>
    <property type="match status" value="1"/>
</dbReference>
<evidence type="ECO:0000313" key="2">
    <source>
        <dbReference type="EMBL" id="CAH2763358.1"/>
    </source>
</evidence>
<dbReference type="EMBL" id="OW659496">
    <property type="protein sequence ID" value="CAH2763316.1"/>
    <property type="molecule type" value="Genomic_DNA"/>
</dbReference>
<evidence type="ECO:0000313" key="1">
    <source>
        <dbReference type="EMBL" id="CAH2763316.1"/>
    </source>
</evidence>
<dbReference type="EMBL" id="OW659477">
    <property type="protein sequence ID" value="CAH2763358.1"/>
    <property type="molecule type" value="Genomic_DNA"/>
</dbReference>
<evidence type="ECO:0000313" key="4">
    <source>
        <dbReference type="Proteomes" id="UP001154111"/>
    </source>
</evidence>
<accession>A0AAU9VJV6</accession>
<dbReference type="PANTHER" id="PTHR36439:SF1">
    <property type="entry name" value="DUF1697 DOMAIN-CONTAINING PROTEIN"/>
    <property type="match status" value="1"/>
</dbReference>
<organism evidence="2 4">
    <name type="scientific">Erysipelothrix amsterdamensis</name>
    <dbReference type="NCBI Taxonomy" id="2929157"/>
    <lineage>
        <taxon>Bacteria</taxon>
        <taxon>Bacillati</taxon>
        <taxon>Bacillota</taxon>
        <taxon>Erysipelotrichia</taxon>
        <taxon>Erysipelotrichales</taxon>
        <taxon>Erysipelotrichaceae</taxon>
        <taxon>Erysipelothrix</taxon>
    </lineage>
</organism>
<dbReference type="RefSeq" id="WP_254006767.1">
    <property type="nucleotide sequence ID" value="NZ_OW659477.1"/>
</dbReference>
<dbReference type="InterPro" id="IPR012545">
    <property type="entry name" value="DUF1697"/>
</dbReference>
<dbReference type="Gene3D" id="3.30.70.1280">
    <property type="entry name" value="SP0830-like domains"/>
    <property type="match status" value="1"/>
</dbReference>
<evidence type="ECO:0000313" key="3">
    <source>
        <dbReference type="Proteomes" id="UP001154095"/>
    </source>
</evidence>
<sequence length="184" mass="20988">MKTYIALLRGINVGGKHKVPMADLKQIFESLGYTSVKTYINSGNVIFKSENEALRSMQEALERALKDFFRFEIPLVIITLEQLEQVLNEAPAWWDKTNKAYYHTAIFIIPPARQDDIIEVMGEANAEFESVQSGPDVIYWSADLQNYSKSRWSKTASTSINNCVTLRTANTVYKLLELSQKLKD</sequence>
<dbReference type="AlphaFoldDB" id="A0AAU9VJV6"/>
<name>A0AAU9VJV6_9FIRM</name>
<dbReference type="Gene3D" id="3.30.70.1260">
    <property type="entry name" value="bacterial protein sp0830 like"/>
    <property type="match status" value="1"/>
</dbReference>
<dbReference type="Proteomes" id="UP001154095">
    <property type="component" value="Chromosome"/>
</dbReference>
<reference evidence="2" key="1">
    <citation type="submission" date="2022-04" db="EMBL/GenBank/DDBJ databases">
        <authorList>
            <person name="Forde T."/>
        </authorList>
    </citation>
    <scope>NUCLEOTIDE SEQUENCE</scope>
    <source>
        <strain evidence="2">A18Y016a</strain>
        <strain evidence="1">A18Y020d</strain>
    </source>
</reference>
<proteinExistence type="predicted"/>
<dbReference type="SUPFAM" id="SSF160379">
    <property type="entry name" value="SP0830-like"/>
    <property type="match status" value="1"/>
</dbReference>